<proteinExistence type="predicted"/>
<comment type="caution">
    <text evidence="1">The sequence shown here is derived from an EMBL/GenBank/DDBJ whole genome shotgun (WGS) entry which is preliminary data.</text>
</comment>
<dbReference type="Proteomes" id="UP001472677">
    <property type="component" value="Unassembled WGS sequence"/>
</dbReference>
<sequence>MLMRIHELQGNVDNFDEDSRAVSRNSSPYQEMLKNVDEDSQAASRNSSLYQEMLIMLMRIHELQVKTLRSTKKY</sequence>
<dbReference type="EMBL" id="JBBPBM010000687">
    <property type="protein sequence ID" value="KAK8492817.1"/>
    <property type="molecule type" value="Genomic_DNA"/>
</dbReference>
<reference evidence="1 2" key="1">
    <citation type="journal article" date="2024" name="G3 (Bethesda)">
        <title>Genome assembly of Hibiscus sabdariffa L. provides insights into metabolisms of medicinal natural products.</title>
        <authorList>
            <person name="Kim T."/>
        </authorList>
    </citation>
    <scope>NUCLEOTIDE SEQUENCE [LARGE SCALE GENOMIC DNA]</scope>
    <source>
        <strain evidence="1">TK-2024</strain>
        <tissue evidence="1">Old leaves</tissue>
    </source>
</reference>
<name>A0ABR2AII0_9ROSI</name>
<evidence type="ECO:0000313" key="1">
    <source>
        <dbReference type="EMBL" id="KAK8492817.1"/>
    </source>
</evidence>
<organism evidence="1 2">
    <name type="scientific">Hibiscus sabdariffa</name>
    <name type="common">roselle</name>
    <dbReference type="NCBI Taxonomy" id="183260"/>
    <lineage>
        <taxon>Eukaryota</taxon>
        <taxon>Viridiplantae</taxon>
        <taxon>Streptophyta</taxon>
        <taxon>Embryophyta</taxon>
        <taxon>Tracheophyta</taxon>
        <taxon>Spermatophyta</taxon>
        <taxon>Magnoliopsida</taxon>
        <taxon>eudicotyledons</taxon>
        <taxon>Gunneridae</taxon>
        <taxon>Pentapetalae</taxon>
        <taxon>rosids</taxon>
        <taxon>malvids</taxon>
        <taxon>Malvales</taxon>
        <taxon>Malvaceae</taxon>
        <taxon>Malvoideae</taxon>
        <taxon>Hibiscus</taxon>
    </lineage>
</organism>
<protein>
    <submittedName>
        <fullName evidence="1">Uncharacterized protein</fullName>
    </submittedName>
</protein>
<evidence type="ECO:0000313" key="2">
    <source>
        <dbReference type="Proteomes" id="UP001472677"/>
    </source>
</evidence>
<gene>
    <name evidence="1" type="ORF">V6N12_037934</name>
</gene>
<keyword evidence="2" id="KW-1185">Reference proteome</keyword>
<accession>A0ABR2AII0</accession>